<dbReference type="PANTHER" id="PTHR24089">
    <property type="entry name" value="SOLUTE CARRIER FAMILY 25"/>
    <property type="match status" value="1"/>
</dbReference>
<keyword evidence="5" id="KW-0677">Repeat</keyword>
<name>A0A1W0WAJ7_HYPEX</name>
<keyword evidence="7" id="KW-0496">Mitochondrion</keyword>
<dbReference type="GO" id="GO:0031966">
    <property type="term" value="C:mitochondrial membrane"/>
    <property type="evidence" value="ECO:0007669"/>
    <property type="project" value="UniProtKB-SubCell"/>
</dbReference>
<evidence type="ECO:0000256" key="5">
    <source>
        <dbReference type="ARBA" id="ARBA00022737"/>
    </source>
</evidence>
<evidence type="ECO:0000256" key="4">
    <source>
        <dbReference type="ARBA" id="ARBA00022692"/>
    </source>
</evidence>
<dbReference type="PROSITE" id="PS50920">
    <property type="entry name" value="SOLCAR"/>
    <property type="match status" value="3"/>
</dbReference>
<evidence type="ECO:0000256" key="12">
    <source>
        <dbReference type="ARBA" id="ARBA00050799"/>
    </source>
</evidence>
<dbReference type="EMBL" id="MTYJ01000151">
    <property type="protein sequence ID" value="OQV12197.1"/>
    <property type="molecule type" value="Genomic_DNA"/>
</dbReference>
<reference evidence="16" key="1">
    <citation type="submission" date="2017-01" db="EMBL/GenBank/DDBJ databases">
        <title>Comparative genomics of anhydrobiosis in the tardigrade Hypsibius dujardini.</title>
        <authorList>
            <person name="Yoshida Y."/>
            <person name="Koutsovoulos G."/>
            <person name="Laetsch D."/>
            <person name="Stevens L."/>
            <person name="Kumar S."/>
            <person name="Horikawa D."/>
            <person name="Ishino K."/>
            <person name="Komine S."/>
            <person name="Tomita M."/>
            <person name="Blaxter M."/>
            <person name="Arakawa K."/>
        </authorList>
    </citation>
    <scope>NUCLEOTIDE SEQUENCE [LARGE SCALE GENOMIC DNA]</scope>
    <source>
        <strain evidence="16">Z151</strain>
    </source>
</reference>
<organism evidence="15 16">
    <name type="scientific">Hypsibius exemplaris</name>
    <name type="common">Freshwater tardigrade</name>
    <dbReference type="NCBI Taxonomy" id="2072580"/>
    <lineage>
        <taxon>Eukaryota</taxon>
        <taxon>Metazoa</taxon>
        <taxon>Ecdysozoa</taxon>
        <taxon>Tardigrada</taxon>
        <taxon>Eutardigrada</taxon>
        <taxon>Parachela</taxon>
        <taxon>Hypsibioidea</taxon>
        <taxon>Hypsibiidae</taxon>
        <taxon>Hypsibius</taxon>
    </lineage>
</organism>
<dbReference type="FunFam" id="1.50.40.10:FF:000011">
    <property type="entry name" value="Mitochondrial thiamine pyrophosphate carrier 1"/>
    <property type="match status" value="1"/>
</dbReference>
<evidence type="ECO:0000256" key="11">
    <source>
        <dbReference type="ARBA" id="ARBA00041879"/>
    </source>
</evidence>
<proteinExistence type="inferred from homology"/>
<comment type="function">
    <text evidence="9">Mitochondrial transporter mediating uptake of thiamine diphosphate into mitochondria. It is not clear if the antiporter activity is affected by the membrane potential or by the proton electrochemical gradient.</text>
</comment>
<feature type="repeat" description="Solcar" evidence="13">
    <location>
        <begin position="114"/>
        <end position="200"/>
    </location>
</feature>
<dbReference type="OrthoDB" id="18574at2759"/>
<evidence type="ECO:0000256" key="6">
    <source>
        <dbReference type="ARBA" id="ARBA00022989"/>
    </source>
</evidence>
<evidence type="ECO:0000256" key="3">
    <source>
        <dbReference type="ARBA" id="ARBA00022448"/>
    </source>
</evidence>
<dbReference type="Proteomes" id="UP000192578">
    <property type="component" value="Unassembled WGS sequence"/>
</dbReference>
<evidence type="ECO:0000256" key="9">
    <source>
        <dbReference type="ARBA" id="ARBA00037549"/>
    </source>
</evidence>
<keyword evidence="16" id="KW-1185">Reference proteome</keyword>
<feature type="repeat" description="Solcar" evidence="13">
    <location>
        <begin position="214"/>
        <end position="309"/>
    </location>
</feature>
<dbReference type="InterPro" id="IPR018108">
    <property type="entry name" value="MCP_transmembrane"/>
</dbReference>
<evidence type="ECO:0000313" key="15">
    <source>
        <dbReference type="EMBL" id="OQV12197.1"/>
    </source>
</evidence>
<dbReference type="Pfam" id="PF00153">
    <property type="entry name" value="Mito_carr"/>
    <property type="match status" value="3"/>
</dbReference>
<dbReference type="AlphaFoldDB" id="A0A1W0WAJ7"/>
<accession>A0A1W0WAJ7</accession>
<evidence type="ECO:0000256" key="13">
    <source>
        <dbReference type="PROSITE-ProRule" id="PRU00282"/>
    </source>
</evidence>
<gene>
    <name evidence="15" type="ORF">BV898_13539</name>
</gene>
<evidence type="ECO:0000256" key="1">
    <source>
        <dbReference type="ARBA" id="ARBA00004225"/>
    </source>
</evidence>
<dbReference type="PRINTS" id="PR00926">
    <property type="entry name" value="MITOCARRIER"/>
</dbReference>
<evidence type="ECO:0000256" key="8">
    <source>
        <dbReference type="ARBA" id="ARBA00023136"/>
    </source>
</evidence>
<keyword evidence="3 14" id="KW-0813">Transport</keyword>
<evidence type="ECO:0000256" key="7">
    <source>
        <dbReference type="ARBA" id="ARBA00023128"/>
    </source>
</evidence>
<evidence type="ECO:0000256" key="14">
    <source>
        <dbReference type="RuleBase" id="RU000488"/>
    </source>
</evidence>
<comment type="caution">
    <text evidence="15">The sequence shown here is derived from an EMBL/GenBank/DDBJ whole genome shotgun (WGS) entry which is preliminary data.</text>
</comment>
<keyword evidence="6" id="KW-1133">Transmembrane helix</keyword>
<dbReference type="InterPro" id="IPR023395">
    <property type="entry name" value="MCP_dom_sf"/>
</dbReference>
<comment type="subcellular location">
    <subcellularLocation>
        <location evidence="1">Mitochondrion membrane</location>
        <topology evidence="1">Multi-pass membrane protein</topology>
    </subcellularLocation>
</comment>
<evidence type="ECO:0000256" key="2">
    <source>
        <dbReference type="ARBA" id="ARBA00006375"/>
    </source>
</evidence>
<evidence type="ECO:0000313" key="16">
    <source>
        <dbReference type="Proteomes" id="UP000192578"/>
    </source>
</evidence>
<dbReference type="GO" id="GO:0090422">
    <property type="term" value="F:thiamine pyrophosphate transmembrane transporter activity"/>
    <property type="evidence" value="ECO:0007669"/>
    <property type="project" value="UniProtKB-ARBA"/>
</dbReference>
<dbReference type="Gene3D" id="1.50.40.10">
    <property type="entry name" value="Mitochondrial carrier domain"/>
    <property type="match status" value="1"/>
</dbReference>
<comment type="similarity">
    <text evidence="2 14">Belongs to the mitochondrial carrier (TC 2.A.29) family.</text>
</comment>
<dbReference type="InterPro" id="IPR002067">
    <property type="entry name" value="MCP"/>
</dbReference>
<comment type="catalytic activity">
    <reaction evidence="12">
        <text>thiamine phosphate(out) + thiamine diphosphate(in) = thiamine phosphate(in) + thiamine diphosphate(out)</text>
        <dbReference type="Rhea" id="RHEA:73383"/>
        <dbReference type="ChEBI" id="CHEBI:37575"/>
        <dbReference type="ChEBI" id="CHEBI:58937"/>
    </reaction>
</comment>
<dbReference type="SUPFAM" id="SSF103506">
    <property type="entry name" value="Mitochondrial carrier"/>
    <property type="match status" value="1"/>
</dbReference>
<evidence type="ECO:0000256" key="10">
    <source>
        <dbReference type="ARBA" id="ARBA00040836"/>
    </source>
</evidence>
<feature type="repeat" description="Solcar" evidence="13">
    <location>
        <begin position="10"/>
        <end position="103"/>
    </location>
</feature>
<sequence>MVGYDANQSAPKSVYAVSGAASGFITRTLTQPLDVIKIRFQLQVEPITRGATSSKYRNVAQAFQTIVREEGILALWKGTVSGQALSVVYGLVEFGTFEALQRKLGSLQLTDNPRSPMSYFLCGSVAGMTATLAAHPLDVIRTRFVGQGKRKVYSSIVQSIYLIQRREGFRGFYRGLLPALLQTAPTSGFIFALYLHFQTMYRNLSGTSTTQAHSSPVESLVSGFVAGAAAKTLVHPLDVAKKRLQVQGFQEGRQLFGRFVYVDGFLHAMKEIYRHEGAGGFFKGYTPSMLKAAATTGYTFFFYERILRYLSNPLS</sequence>
<keyword evidence="8 13" id="KW-0472">Membrane</keyword>
<keyword evidence="4 13" id="KW-0812">Transmembrane</keyword>
<protein>
    <recommendedName>
        <fullName evidence="10">Mitochondrial thiamine pyrophosphate carrier</fullName>
    </recommendedName>
    <alternativeName>
        <fullName evidence="11">Solute carrier family 25 member 19</fullName>
    </alternativeName>
</protein>